<dbReference type="GO" id="GO:0006508">
    <property type="term" value="P:proteolysis"/>
    <property type="evidence" value="ECO:0007669"/>
    <property type="project" value="UniProtKB-KW"/>
</dbReference>
<feature type="domain" description="Peptidase A1" evidence="9">
    <location>
        <begin position="52"/>
        <end position="402"/>
    </location>
</feature>
<comment type="similarity">
    <text evidence="1">Belongs to the peptidase A1 family.</text>
</comment>
<dbReference type="FunFam" id="2.40.70.10:FF:000101">
    <property type="entry name" value="Uncharacterized protein"/>
    <property type="match status" value="1"/>
</dbReference>
<evidence type="ECO:0000313" key="10">
    <source>
        <dbReference type="EMBL" id="EGF79379.1"/>
    </source>
</evidence>
<evidence type="ECO:0000256" key="7">
    <source>
        <dbReference type="SAM" id="MobiDB-lite"/>
    </source>
</evidence>
<gene>
    <name evidence="10" type="ORF">BATDEDRAFT_89821</name>
</gene>
<dbReference type="HOGENOM" id="CLU_037528_0_0_1"/>
<keyword evidence="2" id="KW-0645">Protease</keyword>
<feature type="region of interest" description="Disordered" evidence="7">
    <location>
        <begin position="429"/>
        <end position="477"/>
    </location>
</feature>
<keyword evidence="5" id="KW-0378">Hydrolase</keyword>
<dbReference type="Gene3D" id="2.40.70.10">
    <property type="entry name" value="Acid Proteases"/>
    <property type="match status" value="2"/>
</dbReference>
<accession>F4P5A9</accession>
<dbReference type="AlphaFoldDB" id="F4P5A9"/>
<proteinExistence type="inferred from homology"/>
<dbReference type="Pfam" id="PF00026">
    <property type="entry name" value="Asp"/>
    <property type="match status" value="1"/>
</dbReference>
<protein>
    <recommendedName>
        <fullName evidence="9">Peptidase A1 domain-containing protein</fullName>
    </recommendedName>
</protein>
<evidence type="ECO:0000256" key="4">
    <source>
        <dbReference type="ARBA" id="ARBA00022750"/>
    </source>
</evidence>
<keyword evidence="6" id="KW-0865">Zymogen</keyword>
<evidence type="ECO:0000256" key="2">
    <source>
        <dbReference type="ARBA" id="ARBA00022670"/>
    </source>
</evidence>
<feature type="compositionally biased region" description="Basic residues" evidence="7">
    <location>
        <begin position="464"/>
        <end position="477"/>
    </location>
</feature>
<evidence type="ECO:0000256" key="8">
    <source>
        <dbReference type="SAM" id="SignalP"/>
    </source>
</evidence>
<reference evidence="10 11" key="1">
    <citation type="submission" date="2009-12" db="EMBL/GenBank/DDBJ databases">
        <title>The draft genome of Batrachochytrium dendrobatidis.</title>
        <authorList>
            <consortium name="US DOE Joint Genome Institute (JGI-PGF)"/>
            <person name="Kuo A."/>
            <person name="Salamov A."/>
            <person name="Schmutz J."/>
            <person name="Lucas S."/>
            <person name="Pitluck S."/>
            <person name="Rosenblum E."/>
            <person name="Stajich J."/>
            <person name="Eisen M."/>
            <person name="Grigoriev I.V."/>
        </authorList>
    </citation>
    <scope>NUCLEOTIDE SEQUENCE [LARGE SCALE GENOMIC DNA]</scope>
    <source>
        <strain evidence="11">JAM81 / FGSC 10211</strain>
    </source>
</reference>
<dbReference type="PROSITE" id="PS51767">
    <property type="entry name" value="PEPTIDASE_A1"/>
    <property type="match status" value="1"/>
</dbReference>
<dbReference type="InterPro" id="IPR001461">
    <property type="entry name" value="Aspartic_peptidase_A1"/>
</dbReference>
<evidence type="ECO:0000313" key="11">
    <source>
        <dbReference type="Proteomes" id="UP000007241"/>
    </source>
</evidence>
<dbReference type="InterPro" id="IPR021109">
    <property type="entry name" value="Peptidase_aspartic_dom_sf"/>
</dbReference>
<evidence type="ECO:0000256" key="5">
    <source>
        <dbReference type="ARBA" id="ARBA00022801"/>
    </source>
</evidence>
<dbReference type="Proteomes" id="UP000007241">
    <property type="component" value="Unassembled WGS sequence"/>
</dbReference>
<dbReference type="GO" id="GO:0004190">
    <property type="term" value="F:aspartic-type endopeptidase activity"/>
    <property type="evidence" value="ECO:0007669"/>
    <property type="project" value="UniProtKB-KW"/>
</dbReference>
<organism evidence="10 11">
    <name type="scientific">Batrachochytrium dendrobatidis (strain JAM81 / FGSC 10211)</name>
    <name type="common">Frog chytrid fungus</name>
    <dbReference type="NCBI Taxonomy" id="684364"/>
    <lineage>
        <taxon>Eukaryota</taxon>
        <taxon>Fungi</taxon>
        <taxon>Fungi incertae sedis</taxon>
        <taxon>Chytridiomycota</taxon>
        <taxon>Chytridiomycota incertae sedis</taxon>
        <taxon>Chytridiomycetes</taxon>
        <taxon>Rhizophydiales</taxon>
        <taxon>Rhizophydiales incertae sedis</taxon>
        <taxon>Batrachochytrium</taxon>
    </lineage>
</organism>
<dbReference type="SUPFAM" id="SSF50630">
    <property type="entry name" value="Acid proteases"/>
    <property type="match status" value="1"/>
</dbReference>
<evidence type="ECO:0000256" key="6">
    <source>
        <dbReference type="ARBA" id="ARBA00023145"/>
    </source>
</evidence>
<evidence type="ECO:0000259" key="9">
    <source>
        <dbReference type="PROSITE" id="PS51767"/>
    </source>
</evidence>
<evidence type="ECO:0000256" key="3">
    <source>
        <dbReference type="ARBA" id="ARBA00022729"/>
    </source>
</evidence>
<dbReference type="EMBL" id="GL882886">
    <property type="protein sequence ID" value="EGF79379.1"/>
    <property type="molecule type" value="Genomic_DNA"/>
</dbReference>
<dbReference type="InParanoid" id="F4P5A9"/>
<dbReference type="PANTHER" id="PTHR47965:SF12">
    <property type="entry name" value="ASPARTIC PROTEINASE 3-RELATED"/>
    <property type="match status" value="1"/>
</dbReference>
<sequence>MLITLECILLALQAVAAVQLALESPIGITSQSNNRLSKRSPVELSGDIKTCYTMKFNIDGVDLDLYVDSAISDMMVPLSSPTKNVGPALQHTPSEKPVSINYKGNDCKGVSSEAAVTIPDTRITGVNLPVIAVEKQSADLIGINERFNGIFGFGHSLLSNHHTSTTAIDVLYSKNVIPNNEVGLQLCPYEMSQESFINIGNTDITPKCGTDGRSVAWVESPSDDHFAINIKDILVNDKPVNLPAEFQKTIMENGHTLYSVVETCSAYMQFPKVVVAALVSAILDSGAITAKNTMFRSKLDKDEIQGIFWGNYLMPELNFNINWDMMPTISVAMFAENPVTVDNRNSIVMIELGPKDYMQIVDSKYVVFAIKVGSNDNANLGIPFMTRLVLTFDRKHKRIGLGPGCGCETITDGYPIISTHYQVLWPSSQLPKQPSTSGSDGTFIRRRKPSTTTDQVAVSEKTHQTVKSHKQTLNKLD</sequence>
<feature type="compositionally biased region" description="Polar residues" evidence="7">
    <location>
        <begin position="429"/>
        <end position="440"/>
    </location>
</feature>
<keyword evidence="4" id="KW-0064">Aspartyl protease</keyword>
<dbReference type="GeneID" id="18243632"/>
<dbReference type="RefSeq" id="XP_006680131.1">
    <property type="nucleotide sequence ID" value="XM_006680068.1"/>
</dbReference>
<feature type="signal peptide" evidence="8">
    <location>
        <begin position="1"/>
        <end position="17"/>
    </location>
</feature>
<feature type="chain" id="PRO_5003319807" description="Peptidase A1 domain-containing protein" evidence="8">
    <location>
        <begin position="18"/>
        <end position="477"/>
    </location>
</feature>
<evidence type="ECO:0000256" key="1">
    <source>
        <dbReference type="ARBA" id="ARBA00007447"/>
    </source>
</evidence>
<dbReference type="PANTHER" id="PTHR47965">
    <property type="entry name" value="ASPARTYL PROTEASE-RELATED"/>
    <property type="match status" value="1"/>
</dbReference>
<keyword evidence="11" id="KW-1185">Reference proteome</keyword>
<dbReference type="InterPro" id="IPR033121">
    <property type="entry name" value="PEPTIDASE_A1"/>
</dbReference>
<name>F4P5A9_BATDJ</name>
<dbReference type="OrthoDB" id="2747330at2759"/>
<dbReference type="FunFam" id="2.40.70.10:FF:000017">
    <property type="entry name" value="Uncharacterized protein"/>
    <property type="match status" value="1"/>
</dbReference>
<keyword evidence="3 8" id="KW-0732">Signal</keyword>